<dbReference type="OrthoDB" id="4956084at2"/>
<reference evidence="1 2" key="1">
    <citation type="submission" date="2019-03" db="EMBL/GenBank/DDBJ databases">
        <title>Deep-cultivation of Planctomycetes and their phenomic and genomic characterization uncovers novel biology.</title>
        <authorList>
            <person name="Wiegand S."/>
            <person name="Jogler M."/>
            <person name="Boedeker C."/>
            <person name="Pinto D."/>
            <person name="Vollmers J."/>
            <person name="Rivas-Marin E."/>
            <person name="Kohn T."/>
            <person name="Peeters S.H."/>
            <person name="Heuer A."/>
            <person name="Rast P."/>
            <person name="Oberbeckmann S."/>
            <person name="Bunk B."/>
            <person name="Jeske O."/>
            <person name="Meyerdierks A."/>
            <person name="Storesund J.E."/>
            <person name="Kallscheuer N."/>
            <person name="Luecker S."/>
            <person name="Lage O.M."/>
            <person name="Pohl T."/>
            <person name="Merkel B.J."/>
            <person name="Hornburger P."/>
            <person name="Mueller R.-W."/>
            <person name="Bruemmer F."/>
            <person name="Labrenz M."/>
            <person name="Spormann A.M."/>
            <person name="Op den Camp H."/>
            <person name="Overmann J."/>
            <person name="Amann R."/>
            <person name="Jetten M.S.M."/>
            <person name="Mascher T."/>
            <person name="Medema M.H."/>
            <person name="Devos D.P."/>
            <person name="Kaster A.-K."/>
            <person name="Ovreas L."/>
            <person name="Rohde M."/>
            <person name="Galperin M.Y."/>
            <person name="Jogler C."/>
        </authorList>
    </citation>
    <scope>NUCLEOTIDE SEQUENCE [LARGE SCALE GENOMIC DNA]</scope>
    <source>
        <strain evidence="1 2">Enr13</strain>
    </source>
</reference>
<organism evidence="1 2">
    <name type="scientific">Stieleria neptunia</name>
    <dbReference type="NCBI Taxonomy" id="2527979"/>
    <lineage>
        <taxon>Bacteria</taxon>
        <taxon>Pseudomonadati</taxon>
        <taxon>Planctomycetota</taxon>
        <taxon>Planctomycetia</taxon>
        <taxon>Pirellulales</taxon>
        <taxon>Pirellulaceae</taxon>
        <taxon>Stieleria</taxon>
    </lineage>
</organism>
<accession>A0A518HRC2</accession>
<dbReference type="AlphaFoldDB" id="A0A518HRC2"/>
<dbReference type="RefSeq" id="WP_145387504.1">
    <property type="nucleotide sequence ID" value="NZ_CP037423.1"/>
</dbReference>
<dbReference type="KEGG" id="snep:Enr13x_32430"/>
<protein>
    <submittedName>
        <fullName evidence="1">IS66 Orf2 like protein</fullName>
    </submittedName>
</protein>
<evidence type="ECO:0000313" key="2">
    <source>
        <dbReference type="Proteomes" id="UP000319004"/>
    </source>
</evidence>
<name>A0A518HRC2_9BACT</name>
<dbReference type="NCBIfam" id="NF033819">
    <property type="entry name" value="IS66_TnpB"/>
    <property type="match status" value="1"/>
</dbReference>
<dbReference type="PANTHER" id="PTHR36455:SF1">
    <property type="entry name" value="BLR8292 PROTEIN"/>
    <property type="match status" value="1"/>
</dbReference>
<dbReference type="Proteomes" id="UP000319004">
    <property type="component" value="Chromosome"/>
</dbReference>
<sequence>MIALPTNNGIFLYSKPTDMRKGFSGLSGIVRSELQRKPNDGSLFLFINRRKDKIKALYWDTDGMVVWYKSLQQGSFEMISRDGQVSVKIDAAELAMLLGGVSIENATRRKRLKAA</sequence>
<dbReference type="InterPro" id="IPR008878">
    <property type="entry name" value="Transposase_IS66_Orf2"/>
</dbReference>
<evidence type="ECO:0000313" key="1">
    <source>
        <dbReference type="EMBL" id="QDV43387.1"/>
    </source>
</evidence>
<dbReference type="EMBL" id="CP037423">
    <property type="protein sequence ID" value="QDV43387.1"/>
    <property type="molecule type" value="Genomic_DNA"/>
</dbReference>
<keyword evidence="2" id="KW-1185">Reference proteome</keyword>
<proteinExistence type="predicted"/>
<gene>
    <name evidence="1" type="ORF">Enr13x_32430</name>
</gene>
<dbReference type="PANTHER" id="PTHR36455">
    <property type="match status" value="1"/>
</dbReference>
<dbReference type="Pfam" id="PF05717">
    <property type="entry name" value="TnpB_IS66"/>
    <property type="match status" value="1"/>
</dbReference>